<proteinExistence type="predicted"/>
<sequence>MTQPNIASITFRSVVALMASWLLAANVWAAEPVDPKQETPHELIEEVTEVLFDVVQKYNGGSDNAEQYYDEIQGILEPVVDFEFIAKAVMGSHRSDASDEQVETFVQVFKRGLVTTYAKGIANYVDSEISIRPPSEDVEDKRRVSVDQEVKHDGSTYRLSYTMAKNRSGEWKLINLVLDGVNLGRSFRSQFGQAAKKYNGDLDKVIDNWLDEM</sequence>
<dbReference type="PANTHER" id="PTHR36573:SF1">
    <property type="entry name" value="INTERMEMBRANE PHOSPHOLIPID TRANSPORT SYSTEM BINDING PROTEIN MLAC"/>
    <property type="match status" value="1"/>
</dbReference>
<dbReference type="PIRSF" id="PIRSF004649">
    <property type="entry name" value="MlaC"/>
    <property type="match status" value="1"/>
</dbReference>
<evidence type="ECO:0000313" key="3">
    <source>
        <dbReference type="Proteomes" id="UP000273643"/>
    </source>
</evidence>
<dbReference type="Proteomes" id="UP000273643">
    <property type="component" value="Unassembled WGS sequence"/>
</dbReference>
<protein>
    <submittedName>
        <fullName evidence="2">Phospholipid transport system substrate-binding protein</fullName>
    </submittedName>
</protein>
<dbReference type="PANTHER" id="PTHR36573">
    <property type="entry name" value="INTERMEMBRANE PHOSPHOLIPID TRANSPORT SYSTEM BINDING PROTEIN MLAC"/>
    <property type="match status" value="1"/>
</dbReference>
<name>A0A3N1NVR0_9GAMM</name>
<dbReference type="RefSeq" id="WP_123636889.1">
    <property type="nucleotide sequence ID" value="NZ_RJUK01000001.1"/>
</dbReference>
<evidence type="ECO:0000256" key="1">
    <source>
        <dbReference type="SAM" id="SignalP"/>
    </source>
</evidence>
<keyword evidence="1" id="KW-0732">Signal</keyword>
<feature type="chain" id="PRO_5018177087" evidence="1">
    <location>
        <begin position="30"/>
        <end position="213"/>
    </location>
</feature>
<dbReference type="EMBL" id="RJUK01000001">
    <property type="protein sequence ID" value="ROQ19541.1"/>
    <property type="molecule type" value="Genomic_DNA"/>
</dbReference>
<accession>A0A3N1NVR0</accession>
<gene>
    <name evidence="2" type="ORF">EDC38_0125</name>
</gene>
<reference evidence="2 3" key="1">
    <citation type="submission" date="2018-11" db="EMBL/GenBank/DDBJ databases">
        <title>Genomic Encyclopedia of Type Strains, Phase IV (KMG-IV): sequencing the most valuable type-strain genomes for metagenomic binning, comparative biology and taxonomic classification.</title>
        <authorList>
            <person name="Goeker M."/>
        </authorList>
    </citation>
    <scope>NUCLEOTIDE SEQUENCE [LARGE SCALE GENOMIC DNA]</scope>
    <source>
        <strain evidence="2 3">DSM 16974</strain>
    </source>
</reference>
<organism evidence="2 3">
    <name type="scientific">Marinimicrobium koreense</name>
    <dbReference type="NCBI Taxonomy" id="306545"/>
    <lineage>
        <taxon>Bacteria</taxon>
        <taxon>Pseudomonadati</taxon>
        <taxon>Pseudomonadota</taxon>
        <taxon>Gammaproteobacteria</taxon>
        <taxon>Cellvibrionales</taxon>
        <taxon>Cellvibrionaceae</taxon>
        <taxon>Marinimicrobium</taxon>
    </lineage>
</organism>
<dbReference type="Gene3D" id="3.10.450.710">
    <property type="entry name" value="Tgt2/MlaC"/>
    <property type="match status" value="1"/>
</dbReference>
<dbReference type="InterPro" id="IPR042245">
    <property type="entry name" value="Tgt2/MlaC_sf"/>
</dbReference>
<dbReference type="Pfam" id="PF05494">
    <property type="entry name" value="MlaC"/>
    <property type="match status" value="1"/>
</dbReference>
<feature type="signal peptide" evidence="1">
    <location>
        <begin position="1"/>
        <end position="29"/>
    </location>
</feature>
<evidence type="ECO:0000313" key="2">
    <source>
        <dbReference type="EMBL" id="ROQ19541.1"/>
    </source>
</evidence>
<dbReference type="InterPro" id="IPR008869">
    <property type="entry name" value="MlaC/ttg2D"/>
</dbReference>
<dbReference type="AlphaFoldDB" id="A0A3N1NVR0"/>
<dbReference type="OrthoDB" id="9787053at2"/>
<keyword evidence="3" id="KW-1185">Reference proteome</keyword>
<comment type="caution">
    <text evidence="2">The sequence shown here is derived from an EMBL/GenBank/DDBJ whole genome shotgun (WGS) entry which is preliminary data.</text>
</comment>